<dbReference type="InterPro" id="IPR036610">
    <property type="entry name" value="PEBP-like_sf"/>
</dbReference>
<dbReference type="Proteomes" id="UP000028022">
    <property type="component" value="Unassembled WGS sequence"/>
</dbReference>
<dbReference type="NCBIfam" id="TIGR00481">
    <property type="entry name" value="YbhB/YbcL family Raf kinase inhibitor-like protein"/>
    <property type="match status" value="1"/>
</dbReference>
<dbReference type="EMBL" id="AP023349">
    <property type="protein sequence ID" value="BCJ09993.1"/>
    <property type="molecule type" value="Genomic_DNA"/>
</dbReference>
<gene>
    <name evidence="2" type="ORF">SK608_0412</name>
    <name evidence="1" type="ORF">SMNM65_04250</name>
</gene>
<dbReference type="InterPro" id="IPR008914">
    <property type="entry name" value="PEBP"/>
</dbReference>
<evidence type="ECO:0000313" key="1">
    <source>
        <dbReference type="EMBL" id="BCJ09993.1"/>
    </source>
</evidence>
<accession>A0A081R000</accession>
<sequence>MKINIPFNQNLLPKRFGKEADCTDIIKGNPIRSFPFEISELPEGTKYIAITLIDYDAIPVCSFPWIHWLATDIEVKNNTVIIPENYSLDYKDSITQGKNSFASPLLETDFSEIDSMFVGPTPPDKDHRYTLEVFALATKTDLKNGFYYNELLDALSSISLEKTSTVVIGQF</sequence>
<dbReference type="Gene3D" id="3.90.280.10">
    <property type="entry name" value="PEBP-like"/>
    <property type="match status" value="1"/>
</dbReference>
<reference evidence="1" key="3">
    <citation type="journal article" date="2021" name="Microbiol. Resour. Announc.">
        <title>Complete Genome Sequence of Streptococcus mitis Strain Nm-65, Isolated from a Patient with Kawasaki Disease.</title>
        <authorList>
            <person name="Tabata A."/>
            <person name="Ohkuni H."/>
            <person name="Itoh Y."/>
            <person name="Fukunaga Y."/>
            <person name="Tomoyasu T."/>
            <person name="Nagamune H."/>
        </authorList>
    </citation>
    <scope>NUCLEOTIDE SEQUENCE</scope>
    <source>
        <strain evidence="1">Nm-65</strain>
    </source>
</reference>
<dbReference type="Pfam" id="PF01161">
    <property type="entry name" value="PBP"/>
    <property type="match status" value="1"/>
</dbReference>
<dbReference type="Proteomes" id="UP000516106">
    <property type="component" value="Chromosome"/>
</dbReference>
<proteinExistence type="predicted"/>
<reference evidence="2 3" key="1">
    <citation type="submission" date="2014-05" db="EMBL/GenBank/DDBJ databases">
        <authorList>
            <person name="Daugherty S.C."/>
            <person name="Tallon L.J."/>
            <person name="Sadzewicz L."/>
            <person name="Kilian M."/>
            <person name="Tettelin H."/>
        </authorList>
    </citation>
    <scope>NUCLEOTIDE SEQUENCE [LARGE SCALE GENOMIC DNA]</scope>
    <source>
        <strain evidence="2 3">SK608</strain>
    </source>
</reference>
<evidence type="ECO:0000313" key="2">
    <source>
        <dbReference type="EMBL" id="KEQ48523.1"/>
    </source>
</evidence>
<dbReference type="AlphaFoldDB" id="A0A081R000"/>
<evidence type="ECO:0000313" key="4">
    <source>
        <dbReference type="Proteomes" id="UP000516106"/>
    </source>
</evidence>
<dbReference type="InterPro" id="IPR005247">
    <property type="entry name" value="YbhB_YbcL/LppC-like"/>
</dbReference>
<dbReference type="EMBL" id="JPFZ01000008">
    <property type="protein sequence ID" value="KEQ48523.1"/>
    <property type="molecule type" value="Genomic_DNA"/>
</dbReference>
<name>A0A081R000_STRMT</name>
<protein>
    <submittedName>
        <fullName evidence="2">Phosphatidylethanolamine-binding family protein</fullName>
    </submittedName>
    <submittedName>
        <fullName evidence="1">YbhB/YbcL family Raf kinase inhibitor-like protein</fullName>
    </submittedName>
</protein>
<dbReference type="SUPFAM" id="SSF49777">
    <property type="entry name" value="PEBP-like"/>
    <property type="match status" value="1"/>
</dbReference>
<dbReference type="CDD" id="cd00865">
    <property type="entry name" value="PEBP_bact_arch"/>
    <property type="match status" value="1"/>
</dbReference>
<evidence type="ECO:0000313" key="3">
    <source>
        <dbReference type="Proteomes" id="UP000028022"/>
    </source>
</evidence>
<reference evidence="4" key="2">
    <citation type="submission" date="2020-08" db="EMBL/GenBank/DDBJ databases">
        <title>Complete genome sequence of Streptococcus mitis strain Nm-65.</title>
        <authorList>
            <person name="Tabata A."/>
            <person name="Ohkuni H."/>
            <person name="Nagamune H."/>
        </authorList>
    </citation>
    <scope>NUCLEOTIDE SEQUENCE [LARGE SCALE GENOMIC DNA]</scope>
    <source>
        <strain evidence="4">Nm-65</strain>
    </source>
</reference>
<organism evidence="2 3">
    <name type="scientific">Streptococcus mitis</name>
    <dbReference type="NCBI Taxonomy" id="28037"/>
    <lineage>
        <taxon>Bacteria</taxon>
        <taxon>Bacillati</taxon>
        <taxon>Bacillota</taxon>
        <taxon>Bacilli</taxon>
        <taxon>Lactobacillales</taxon>
        <taxon>Streptococcaceae</taxon>
        <taxon>Streptococcus</taxon>
        <taxon>Streptococcus mitis group</taxon>
    </lineage>
</organism>